<dbReference type="Proteomes" id="UP000030758">
    <property type="component" value="Unassembled WGS sequence"/>
</dbReference>
<dbReference type="EMBL" id="KL367656">
    <property type="protein sequence ID" value="KFD60641.1"/>
    <property type="molecule type" value="Genomic_DNA"/>
</dbReference>
<protein>
    <submittedName>
        <fullName evidence="1">Uncharacterized protein</fullName>
    </submittedName>
</protein>
<reference evidence="1" key="1">
    <citation type="journal article" date="2014" name="Nat. Genet.">
        <title>Genome and transcriptome of the porcine whipworm Trichuris suis.</title>
        <authorList>
            <person name="Jex A.R."/>
            <person name="Nejsum P."/>
            <person name="Schwarz E.M."/>
            <person name="Hu L."/>
            <person name="Young N.D."/>
            <person name="Hall R.S."/>
            <person name="Korhonen P.K."/>
            <person name="Liao S."/>
            <person name="Thamsborg S."/>
            <person name="Xia J."/>
            <person name="Xu P."/>
            <person name="Wang S."/>
            <person name="Scheerlinck J.P."/>
            <person name="Hofmann A."/>
            <person name="Sternberg P.W."/>
            <person name="Wang J."/>
            <person name="Gasser R.B."/>
        </authorList>
    </citation>
    <scope>NUCLEOTIDE SEQUENCE [LARGE SCALE GENOMIC DNA]</scope>
    <source>
        <strain evidence="1">DCEP-RM93F</strain>
    </source>
</reference>
<organism evidence="1">
    <name type="scientific">Trichuris suis</name>
    <name type="common">pig whipworm</name>
    <dbReference type="NCBI Taxonomy" id="68888"/>
    <lineage>
        <taxon>Eukaryota</taxon>
        <taxon>Metazoa</taxon>
        <taxon>Ecdysozoa</taxon>
        <taxon>Nematoda</taxon>
        <taxon>Enoplea</taxon>
        <taxon>Dorylaimia</taxon>
        <taxon>Trichinellida</taxon>
        <taxon>Trichuridae</taxon>
        <taxon>Trichuris</taxon>
    </lineage>
</organism>
<proteinExistence type="predicted"/>
<sequence>MHTVFLKIRRKAARSSESENGTLGSRSQVFICVQTSFRRLGVLIGKANGMENHLQLQRRFRERTCPVAGAKSPGPDLGLDAVNRPKYFLKALSKINDQTRLSFREKKRQSLAYIELWVDKTRPPNGIPRKVIKLSRTR</sequence>
<dbReference type="AlphaFoldDB" id="A0A085MTU5"/>
<gene>
    <name evidence="1" type="ORF">M514_11837</name>
</gene>
<evidence type="ECO:0000313" key="1">
    <source>
        <dbReference type="EMBL" id="KFD60641.1"/>
    </source>
</evidence>
<name>A0A085MTU5_9BILA</name>
<accession>A0A085MTU5</accession>